<protein>
    <submittedName>
        <fullName evidence="1">Uncharacterized protein</fullName>
    </submittedName>
</protein>
<dbReference type="AlphaFoldDB" id="A0A923HG97"/>
<dbReference type="Proteomes" id="UP000634011">
    <property type="component" value="Unassembled WGS sequence"/>
</dbReference>
<dbReference type="EMBL" id="JACOFV010000005">
    <property type="protein sequence ID" value="MBC3861858.1"/>
    <property type="molecule type" value="Genomic_DNA"/>
</dbReference>
<proteinExistence type="predicted"/>
<accession>A0A923HG97</accession>
<sequence length="109" mass="12252">MIVAISLLPVTALDKAICASQKMEKKASLSERSEFRRFPIFCDAQIVPTRSDGTRRAKSQRRLSFAYFALAKQRKVSGCRATPGLAPRRVIALPIKNDAKMRKQKGHQH</sequence>
<keyword evidence="2" id="KW-1185">Reference proteome</keyword>
<evidence type="ECO:0000313" key="2">
    <source>
        <dbReference type="Proteomes" id="UP000634011"/>
    </source>
</evidence>
<dbReference type="RefSeq" id="WP_186911785.1">
    <property type="nucleotide sequence ID" value="NZ_JACOFV010000005.1"/>
</dbReference>
<organism evidence="1 2">
    <name type="scientific">Undibacterium jejuense</name>
    <dbReference type="NCBI Taxonomy" id="1344949"/>
    <lineage>
        <taxon>Bacteria</taxon>
        <taxon>Pseudomonadati</taxon>
        <taxon>Pseudomonadota</taxon>
        <taxon>Betaproteobacteria</taxon>
        <taxon>Burkholderiales</taxon>
        <taxon>Oxalobacteraceae</taxon>
        <taxon>Undibacterium</taxon>
    </lineage>
</organism>
<evidence type="ECO:0000313" key="1">
    <source>
        <dbReference type="EMBL" id="MBC3861858.1"/>
    </source>
</evidence>
<reference evidence="1" key="1">
    <citation type="submission" date="2020-08" db="EMBL/GenBank/DDBJ databases">
        <title>Novel species isolated from subtropical streams in China.</title>
        <authorList>
            <person name="Lu H."/>
        </authorList>
    </citation>
    <scope>NUCLEOTIDE SEQUENCE</scope>
    <source>
        <strain evidence="1">KACC 12607</strain>
    </source>
</reference>
<name>A0A923HG97_9BURK</name>
<comment type="caution">
    <text evidence="1">The sequence shown here is derived from an EMBL/GenBank/DDBJ whole genome shotgun (WGS) entry which is preliminary data.</text>
</comment>
<gene>
    <name evidence="1" type="ORF">H8K32_07085</name>
</gene>